<evidence type="ECO:0000313" key="2">
    <source>
        <dbReference type="EMBL" id="MER6169578.1"/>
    </source>
</evidence>
<feature type="domain" description="Methyltransferase" evidence="1">
    <location>
        <begin position="46"/>
        <end position="140"/>
    </location>
</feature>
<organism evidence="2 3">
    <name type="scientific">Streptomyces violaceorubidus</name>
    <dbReference type="NCBI Taxonomy" id="284042"/>
    <lineage>
        <taxon>Bacteria</taxon>
        <taxon>Bacillati</taxon>
        <taxon>Actinomycetota</taxon>
        <taxon>Actinomycetes</taxon>
        <taxon>Kitasatosporales</taxon>
        <taxon>Streptomycetaceae</taxon>
        <taxon>Streptomyces</taxon>
    </lineage>
</organism>
<dbReference type="InterPro" id="IPR029063">
    <property type="entry name" value="SAM-dependent_MTases_sf"/>
</dbReference>
<sequence>MTAAWWSAGTSVEAYTALGNPLEWQLAYPELFERMGFGNPLFEGPVLDYGCGPGKVAAHLAERYGYDVVGCDVSTEMIALAKRDNATPRTTFTSITKPVLEEYPSEYFGAAICTFVLCVLGMPKQHVDLVREVRRLLRPGAPFGLIVPHPDSSGVQFSTCRSGDPDVTYHAGDPMTTRLTAGGTDLTIQDFFWPTEWYRSLLEDNGFSSVTAYAPLPKDPAEPDRAPFLIVAGRR</sequence>
<dbReference type="GO" id="GO:0008168">
    <property type="term" value="F:methyltransferase activity"/>
    <property type="evidence" value="ECO:0007669"/>
    <property type="project" value="UniProtKB-KW"/>
</dbReference>
<dbReference type="RefSeq" id="WP_352150708.1">
    <property type="nucleotide sequence ID" value="NZ_JBEOZY010000084.1"/>
</dbReference>
<dbReference type="EMBL" id="JBEOZY010000084">
    <property type="protein sequence ID" value="MER6169578.1"/>
    <property type="molecule type" value="Genomic_DNA"/>
</dbReference>
<dbReference type="InterPro" id="IPR050508">
    <property type="entry name" value="Methyltransf_Superfamily"/>
</dbReference>
<protein>
    <submittedName>
        <fullName evidence="2">Class I SAM-dependent methyltransferase</fullName>
        <ecNumber evidence="2">2.1.1.-</ecNumber>
    </submittedName>
</protein>
<gene>
    <name evidence="2" type="ORF">ABT188_34445</name>
</gene>
<reference evidence="2 3" key="1">
    <citation type="submission" date="2024-06" db="EMBL/GenBank/DDBJ databases">
        <title>The Natural Products Discovery Center: Release of the First 8490 Sequenced Strains for Exploring Actinobacteria Biosynthetic Diversity.</title>
        <authorList>
            <person name="Kalkreuter E."/>
            <person name="Kautsar S.A."/>
            <person name="Yang D."/>
            <person name="Bader C.D."/>
            <person name="Teijaro C.N."/>
            <person name="Fluegel L."/>
            <person name="Davis C.M."/>
            <person name="Simpson J.R."/>
            <person name="Lauterbach L."/>
            <person name="Steele A.D."/>
            <person name="Gui C."/>
            <person name="Meng S."/>
            <person name="Li G."/>
            <person name="Viehrig K."/>
            <person name="Ye F."/>
            <person name="Su P."/>
            <person name="Kiefer A.F."/>
            <person name="Nichols A."/>
            <person name="Cepeda A.J."/>
            <person name="Yan W."/>
            <person name="Fan B."/>
            <person name="Jiang Y."/>
            <person name="Adhikari A."/>
            <person name="Zheng C.-J."/>
            <person name="Schuster L."/>
            <person name="Cowan T.M."/>
            <person name="Smanski M.J."/>
            <person name="Chevrette M.G."/>
            <person name="De Carvalho L.P.S."/>
            <person name="Shen B."/>
        </authorList>
    </citation>
    <scope>NUCLEOTIDE SEQUENCE [LARGE SCALE GENOMIC DNA]</scope>
    <source>
        <strain evidence="2 3">NPDC001615</strain>
    </source>
</reference>
<evidence type="ECO:0000259" key="1">
    <source>
        <dbReference type="Pfam" id="PF13649"/>
    </source>
</evidence>
<evidence type="ECO:0000313" key="3">
    <source>
        <dbReference type="Proteomes" id="UP001496720"/>
    </source>
</evidence>
<dbReference type="Proteomes" id="UP001496720">
    <property type="component" value="Unassembled WGS sequence"/>
</dbReference>
<accession>A0ABV1T725</accession>
<dbReference type="Pfam" id="PF13649">
    <property type="entry name" value="Methyltransf_25"/>
    <property type="match status" value="1"/>
</dbReference>
<dbReference type="PANTHER" id="PTHR42912">
    <property type="entry name" value="METHYLTRANSFERASE"/>
    <property type="match status" value="1"/>
</dbReference>
<dbReference type="Gene3D" id="3.40.50.150">
    <property type="entry name" value="Vaccinia Virus protein VP39"/>
    <property type="match status" value="1"/>
</dbReference>
<keyword evidence="3" id="KW-1185">Reference proteome</keyword>
<dbReference type="InterPro" id="IPR041698">
    <property type="entry name" value="Methyltransf_25"/>
</dbReference>
<comment type="caution">
    <text evidence="2">The sequence shown here is derived from an EMBL/GenBank/DDBJ whole genome shotgun (WGS) entry which is preliminary data.</text>
</comment>
<keyword evidence="2" id="KW-0489">Methyltransferase</keyword>
<proteinExistence type="predicted"/>
<dbReference type="GO" id="GO:0032259">
    <property type="term" value="P:methylation"/>
    <property type="evidence" value="ECO:0007669"/>
    <property type="project" value="UniProtKB-KW"/>
</dbReference>
<dbReference type="EC" id="2.1.1.-" evidence="2"/>
<name>A0ABV1T725_9ACTN</name>
<keyword evidence="2" id="KW-0808">Transferase</keyword>
<dbReference type="CDD" id="cd02440">
    <property type="entry name" value="AdoMet_MTases"/>
    <property type="match status" value="1"/>
</dbReference>
<dbReference type="SUPFAM" id="SSF53335">
    <property type="entry name" value="S-adenosyl-L-methionine-dependent methyltransferases"/>
    <property type="match status" value="1"/>
</dbReference>